<name>A0A5C5RB76_9ACTN</name>
<dbReference type="RefSeq" id="WP_146560709.1">
    <property type="nucleotide sequence ID" value="NZ_VIGW01000004.1"/>
</dbReference>
<dbReference type="Gene3D" id="1.10.10.10">
    <property type="entry name" value="Winged helix-like DNA-binding domain superfamily/Winged helix DNA-binding domain"/>
    <property type="match status" value="1"/>
</dbReference>
<gene>
    <name evidence="3" type="ORF">FK529_09290</name>
</gene>
<protein>
    <submittedName>
        <fullName evidence="3">Helix-turn-helix domain-containing protein</fullName>
    </submittedName>
</protein>
<keyword evidence="4" id="KW-1185">Reference proteome</keyword>
<dbReference type="NCBIfam" id="TIGR01764">
    <property type="entry name" value="excise"/>
    <property type="match status" value="1"/>
</dbReference>
<reference evidence="3 4" key="1">
    <citation type="submission" date="2019-06" db="EMBL/GenBank/DDBJ databases">
        <title>Tsukamurella conjunctivitidis sp. nov., Tsukamurella assacharolytica sp. nov. and Tsukamurella sputae sp. nov. isolated from patients with conjunctivitis, bacteraemia (lymphoma) and respiratory infection (sputum) in Hong Kong.</title>
        <authorList>
            <person name="Teng J.L.L."/>
            <person name="Lee H.H."/>
            <person name="Fong J.Y.H."/>
            <person name="Fok K.M.N."/>
            <person name="Lau S.K.P."/>
            <person name="Woo P.C.Y."/>
        </authorList>
    </citation>
    <scope>NUCLEOTIDE SEQUENCE [LARGE SCALE GENOMIC DNA]</scope>
    <source>
        <strain evidence="3 4">HKU71</strain>
    </source>
</reference>
<dbReference type="InterPro" id="IPR009061">
    <property type="entry name" value="DNA-bd_dom_put_sf"/>
</dbReference>
<feature type="region of interest" description="Disordered" evidence="1">
    <location>
        <begin position="1"/>
        <end position="20"/>
    </location>
</feature>
<dbReference type="Pfam" id="PF12728">
    <property type="entry name" value="HTH_17"/>
    <property type="match status" value="1"/>
</dbReference>
<dbReference type="InterPro" id="IPR036388">
    <property type="entry name" value="WH-like_DNA-bd_sf"/>
</dbReference>
<feature type="domain" description="Helix-turn-helix" evidence="2">
    <location>
        <begin position="27"/>
        <end position="69"/>
    </location>
</feature>
<accession>A0A5C5RB76</accession>
<evidence type="ECO:0000259" key="2">
    <source>
        <dbReference type="Pfam" id="PF12728"/>
    </source>
</evidence>
<dbReference type="Proteomes" id="UP000317291">
    <property type="component" value="Unassembled WGS sequence"/>
</dbReference>
<comment type="caution">
    <text evidence="3">The sequence shown here is derived from an EMBL/GenBank/DDBJ whole genome shotgun (WGS) entry which is preliminary data.</text>
</comment>
<proteinExistence type="predicted"/>
<sequence length="83" mass="9276">MSTVTDHITDLPPADPGPMPERFTPVTLAAYFGLSRQTVYGWIHRGQGPASYRVGGRRFFDRVDVEAWVSVQKAEDVARRLTA</sequence>
<organism evidence="3 4">
    <name type="scientific">Tsukamurella asaccharolytica</name>
    <dbReference type="NCBI Taxonomy" id="2592067"/>
    <lineage>
        <taxon>Bacteria</taxon>
        <taxon>Bacillati</taxon>
        <taxon>Actinomycetota</taxon>
        <taxon>Actinomycetes</taxon>
        <taxon>Mycobacteriales</taxon>
        <taxon>Tsukamurellaceae</taxon>
        <taxon>Tsukamurella</taxon>
    </lineage>
</organism>
<dbReference type="OrthoDB" id="4330189at2"/>
<dbReference type="InterPro" id="IPR041657">
    <property type="entry name" value="HTH_17"/>
</dbReference>
<dbReference type="SUPFAM" id="SSF46955">
    <property type="entry name" value="Putative DNA-binding domain"/>
    <property type="match status" value="1"/>
</dbReference>
<dbReference type="EMBL" id="VIGW01000004">
    <property type="protein sequence ID" value="TWS19385.1"/>
    <property type="molecule type" value="Genomic_DNA"/>
</dbReference>
<dbReference type="InterPro" id="IPR010093">
    <property type="entry name" value="SinI_DNA-bd"/>
</dbReference>
<dbReference type="GO" id="GO:0003677">
    <property type="term" value="F:DNA binding"/>
    <property type="evidence" value="ECO:0007669"/>
    <property type="project" value="InterPro"/>
</dbReference>
<evidence type="ECO:0000313" key="4">
    <source>
        <dbReference type="Proteomes" id="UP000317291"/>
    </source>
</evidence>
<evidence type="ECO:0000313" key="3">
    <source>
        <dbReference type="EMBL" id="TWS19385.1"/>
    </source>
</evidence>
<evidence type="ECO:0000256" key="1">
    <source>
        <dbReference type="SAM" id="MobiDB-lite"/>
    </source>
</evidence>
<dbReference type="AlphaFoldDB" id="A0A5C5RB76"/>